<dbReference type="SMART" id="SM00822">
    <property type="entry name" value="PKS_KR"/>
    <property type="match status" value="1"/>
</dbReference>
<dbReference type="InterPro" id="IPR057326">
    <property type="entry name" value="KR_dom"/>
</dbReference>
<accession>A0ABQ6A2F0</accession>
<dbReference type="PROSITE" id="PS00061">
    <property type="entry name" value="ADH_SHORT"/>
    <property type="match status" value="1"/>
</dbReference>
<dbReference type="PRINTS" id="PR00081">
    <property type="entry name" value="GDHRDH"/>
</dbReference>
<dbReference type="PANTHER" id="PTHR43943">
    <property type="entry name" value="DEHYDROGENASE/REDUCTASE (SDR FAMILY) MEMBER 4"/>
    <property type="match status" value="1"/>
</dbReference>
<sequence>MPAAGDHFSFGGKVAIVTGSTRGIGRATAQLLAKRGATVVISSRKPEACAAVCGEIITSGGHAIAIPAHAGSAQDCQRLIEETQNRLGRLDIAVANAAVNPVFSPVSSLAEESWTKVINTNLTAAWHLARFALPVIAQQGGGAMVFVSSINGRFAMPNSGAYGISKAALEQLTRQLAVEWGPKNLRINAVAPGTTRTDMIRALAADPAFIKSVQSRTPMQRIAEPEDIAAAIAFLACDAARHITGQVLTVDGGETILRGTL</sequence>
<protein>
    <submittedName>
        <fullName evidence="3">Dehydrogenase</fullName>
    </submittedName>
</protein>
<evidence type="ECO:0000259" key="2">
    <source>
        <dbReference type="SMART" id="SM00822"/>
    </source>
</evidence>
<dbReference type="InterPro" id="IPR036291">
    <property type="entry name" value="NAD(P)-bd_dom_sf"/>
</dbReference>
<evidence type="ECO:0000313" key="3">
    <source>
        <dbReference type="EMBL" id="GLR65487.1"/>
    </source>
</evidence>
<reference evidence="4" key="1">
    <citation type="journal article" date="2019" name="Int. J. Syst. Evol. Microbiol.">
        <title>The Global Catalogue of Microorganisms (GCM) 10K type strain sequencing project: providing services to taxonomists for standard genome sequencing and annotation.</title>
        <authorList>
            <consortium name="The Broad Institute Genomics Platform"/>
            <consortium name="The Broad Institute Genome Sequencing Center for Infectious Disease"/>
            <person name="Wu L."/>
            <person name="Ma J."/>
        </authorList>
    </citation>
    <scope>NUCLEOTIDE SEQUENCE [LARGE SCALE GENOMIC DNA]</scope>
    <source>
        <strain evidence="4">NBRC 112502</strain>
    </source>
</reference>
<dbReference type="SUPFAM" id="SSF51735">
    <property type="entry name" value="NAD(P)-binding Rossmann-fold domains"/>
    <property type="match status" value="1"/>
</dbReference>
<dbReference type="CDD" id="cd05233">
    <property type="entry name" value="SDR_c"/>
    <property type="match status" value="1"/>
</dbReference>
<dbReference type="EMBL" id="BSOS01000005">
    <property type="protein sequence ID" value="GLR65487.1"/>
    <property type="molecule type" value="Genomic_DNA"/>
</dbReference>
<proteinExistence type="inferred from homology"/>
<dbReference type="InterPro" id="IPR002347">
    <property type="entry name" value="SDR_fam"/>
</dbReference>
<keyword evidence="4" id="KW-1185">Reference proteome</keyword>
<dbReference type="Pfam" id="PF13561">
    <property type="entry name" value="adh_short_C2"/>
    <property type="match status" value="1"/>
</dbReference>
<organism evidence="3 4">
    <name type="scientific">Acidocella aquatica</name>
    <dbReference type="NCBI Taxonomy" id="1922313"/>
    <lineage>
        <taxon>Bacteria</taxon>
        <taxon>Pseudomonadati</taxon>
        <taxon>Pseudomonadota</taxon>
        <taxon>Alphaproteobacteria</taxon>
        <taxon>Acetobacterales</taxon>
        <taxon>Acidocellaceae</taxon>
        <taxon>Acidocella</taxon>
    </lineage>
</organism>
<feature type="domain" description="Ketoreductase" evidence="2">
    <location>
        <begin position="13"/>
        <end position="193"/>
    </location>
</feature>
<dbReference type="PRINTS" id="PR00080">
    <property type="entry name" value="SDRFAMILY"/>
</dbReference>
<comment type="caution">
    <text evidence="3">The sequence shown here is derived from an EMBL/GenBank/DDBJ whole genome shotgun (WGS) entry which is preliminary data.</text>
</comment>
<comment type="similarity">
    <text evidence="1">Belongs to the short-chain dehydrogenases/reductases (SDR) family.</text>
</comment>
<evidence type="ECO:0000256" key="1">
    <source>
        <dbReference type="ARBA" id="ARBA00006484"/>
    </source>
</evidence>
<dbReference type="InterPro" id="IPR020904">
    <property type="entry name" value="Sc_DH/Rdtase_CS"/>
</dbReference>
<dbReference type="RefSeq" id="WP_284255981.1">
    <property type="nucleotide sequence ID" value="NZ_BSOS01000005.1"/>
</dbReference>
<dbReference type="PANTHER" id="PTHR43943:SF2">
    <property type="entry name" value="DEHYDROGENASE_REDUCTASE 4"/>
    <property type="match status" value="1"/>
</dbReference>
<name>A0ABQ6A2F0_9PROT</name>
<evidence type="ECO:0000313" key="4">
    <source>
        <dbReference type="Proteomes" id="UP001156641"/>
    </source>
</evidence>
<gene>
    <name evidence="3" type="ORF">GCM10010909_01650</name>
</gene>
<dbReference type="Gene3D" id="3.40.50.720">
    <property type="entry name" value="NAD(P)-binding Rossmann-like Domain"/>
    <property type="match status" value="1"/>
</dbReference>
<dbReference type="NCBIfam" id="NF005559">
    <property type="entry name" value="PRK07231.1"/>
    <property type="match status" value="1"/>
</dbReference>
<dbReference type="Proteomes" id="UP001156641">
    <property type="component" value="Unassembled WGS sequence"/>
</dbReference>